<name>A0A846UB83_9MICC</name>
<keyword evidence="3" id="KW-1185">Reference proteome</keyword>
<comment type="caution">
    <text evidence="2">The sequence shown here is derived from an EMBL/GenBank/DDBJ whole genome shotgun (WGS) entry which is preliminary data.</text>
</comment>
<reference evidence="2 3" key="1">
    <citation type="submission" date="2020-02" db="EMBL/GenBank/DDBJ databases">
        <authorList>
            <person name="Sun Q."/>
        </authorList>
    </citation>
    <scope>NUCLEOTIDE SEQUENCE [LARGE SCALE GENOMIC DNA]</scope>
    <source>
        <strain evidence="2 3">YIM 13062</strain>
    </source>
</reference>
<dbReference type="Proteomes" id="UP000521379">
    <property type="component" value="Unassembled WGS sequence"/>
</dbReference>
<dbReference type="RefSeq" id="WP_157980604.1">
    <property type="nucleotide sequence ID" value="NZ_JAAVUN010000053.1"/>
</dbReference>
<gene>
    <name evidence="2" type="ORF">GTW58_12720</name>
</gene>
<accession>A0A846UB83</accession>
<evidence type="ECO:0000313" key="3">
    <source>
        <dbReference type="Proteomes" id="UP000521379"/>
    </source>
</evidence>
<evidence type="ECO:0000313" key="2">
    <source>
        <dbReference type="EMBL" id="NKE10766.1"/>
    </source>
</evidence>
<protein>
    <submittedName>
        <fullName evidence="2">Uncharacterized protein</fullName>
    </submittedName>
</protein>
<organism evidence="2 3">
    <name type="scientific">Kocuria subflava</name>
    <dbReference type="NCBI Taxonomy" id="1736139"/>
    <lineage>
        <taxon>Bacteria</taxon>
        <taxon>Bacillati</taxon>
        <taxon>Actinomycetota</taxon>
        <taxon>Actinomycetes</taxon>
        <taxon>Micrococcales</taxon>
        <taxon>Micrococcaceae</taxon>
        <taxon>Kocuria</taxon>
    </lineage>
</organism>
<dbReference type="EMBL" id="JAAVUN010000053">
    <property type="protein sequence ID" value="NKE10766.1"/>
    <property type="molecule type" value="Genomic_DNA"/>
</dbReference>
<feature type="region of interest" description="Disordered" evidence="1">
    <location>
        <begin position="1"/>
        <end position="23"/>
    </location>
</feature>
<evidence type="ECO:0000256" key="1">
    <source>
        <dbReference type="SAM" id="MobiDB-lite"/>
    </source>
</evidence>
<dbReference type="AlphaFoldDB" id="A0A846UB83"/>
<sequence length="108" mass="10808">MTSSLSTAPSVDEGDAPRTGVSSAVSVGDTADAVLAVSVAVVDADGFVVGLASTGAAVTVTVAGAETLSSWELSGGLHALRTKIAAVITEPTLMERTLFTTTPWHLAH</sequence>
<proteinExistence type="predicted"/>